<dbReference type="Gene3D" id="3.80.10.10">
    <property type="entry name" value="Ribonuclease Inhibitor"/>
    <property type="match status" value="2"/>
</dbReference>
<proteinExistence type="inferred from homology"/>
<keyword evidence="6" id="KW-0067">ATP-binding</keyword>
<dbReference type="PANTHER" id="PTHR33463">
    <property type="entry name" value="NB-ARC DOMAIN-CONTAINING PROTEIN-RELATED"/>
    <property type="match status" value="1"/>
</dbReference>
<reference evidence="9 10" key="1">
    <citation type="journal article" date="2021" name="Commun. Biol.">
        <title>The genome of Shorea leprosula (Dipterocarpaceae) highlights the ecological relevance of drought in aseasonal tropical rainforests.</title>
        <authorList>
            <person name="Ng K.K.S."/>
            <person name="Kobayashi M.J."/>
            <person name="Fawcett J.A."/>
            <person name="Hatakeyama M."/>
            <person name="Paape T."/>
            <person name="Ng C.H."/>
            <person name="Ang C.C."/>
            <person name="Tnah L.H."/>
            <person name="Lee C.T."/>
            <person name="Nishiyama T."/>
            <person name="Sese J."/>
            <person name="O'Brien M.J."/>
            <person name="Copetti D."/>
            <person name="Mohd Noor M.I."/>
            <person name="Ong R.C."/>
            <person name="Putra M."/>
            <person name="Sireger I.Z."/>
            <person name="Indrioko S."/>
            <person name="Kosugi Y."/>
            <person name="Izuno A."/>
            <person name="Isagi Y."/>
            <person name="Lee S.L."/>
            <person name="Shimizu K.K."/>
        </authorList>
    </citation>
    <scope>NUCLEOTIDE SEQUENCE [LARGE SCALE GENOMIC DNA]</scope>
    <source>
        <strain evidence="9">214</strain>
    </source>
</reference>
<feature type="coiled-coil region" evidence="7">
    <location>
        <begin position="27"/>
        <end position="61"/>
    </location>
</feature>
<accession>A0AAV5M7Y5</accession>
<dbReference type="InterPro" id="IPR027417">
    <property type="entry name" value="P-loop_NTPase"/>
</dbReference>
<dbReference type="Gene3D" id="3.40.50.300">
    <property type="entry name" value="P-loop containing nucleotide triphosphate hydrolases"/>
    <property type="match status" value="1"/>
</dbReference>
<protein>
    <recommendedName>
        <fullName evidence="8">AAA+ ATPase domain-containing protein</fullName>
    </recommendedName>
</protein>
<evidence type="ECO:0000313" key="9">
    <source>
        <dbReference type="EMBL" id="GKV44722.1"/>
    </source>
</evidence>
<evidence type="ECO:0000256" key="3">
    <source>
        <dbReference type="ARBA" id="ARBA00022737"/>
    </source>
</evidence>
<feature type="domain" description="AAA+ ATPase" evidence="8">
    <location>
        <begin position="161"/>
        <end position="295"/>
    </location>
</feature>
<evidence type="ECO:0000256" key="2">
    <source>
        <dbReference type="ARBA" id="ARBA00022614"/>
    </source>
</evidence>
<evidence type="ECO:0000256" key="1">
    <source>
        <dbReference type="ARBA" id="ARBA00008894"/>
    </source>
</evidence>
<dbReference type="GO" id="GO:0006952">
    <property type="term" value="P:defense response"/>
    <property type="evidence" value="ECO:0007669"/>
    <property type="project" value="UniProtKB-KW"/>
</dbReference>
<dbReference type="Gene3D" id="1.10.10.10">
    <property type="entry name" value="Winged helix-like DNA-binding domain superfamily/Winged helix DNA-binding domain"/>
    <property type="match status" value="1"/>
</dbReference>
<dbReference type="SUPFAM" id="SSF52540">
    <property type="entry name" value="P-loop containing nucleoside triphosphate hydrolases"/>
    <property type="match status" value="1"/>
</dbReference>
<dbReference type="FunFam" id="1.10.10.10:FF:000322">
    <property type="entry name" value="Probable disease resistance protein At1g63360"/>
    <property type="match status" value="1"/>
</dbReference>
<dbReference type="InterPro" id="IPR058922">
    <property type="entry name" value="WHD_DRP"/>
</dbReference>
<dbReference type="Pfam" id="PF23598">
    <property type="entry name" value="LRR_14"/>
    <property type="match status" value="1"/>
</dbReference>
<dbReference type="InterPro" id="IPR032675">
    <property type="entry name" value="LRR_dom_sf"/>
</dbReference>
<gene>
    <name evidence="9" type="ORF">SLEP1_g51881</name>
</gene>
<dbReference type="Proteomes" id="UP001054252">
    <property type="component" value="Unassembled WGS sequence"/>
</dbReference>
<evidence type="ECO:0000259" key="8">
    <source>
        <dbReference type="SMART" id="SM00382"/>
    </source>
</evidence>
<dbReference type="GO" id="GO:0043531">
    <property type="term" value="F:ADP binding"/>
    <property type="evidence" value="ECO:0007669"/>
    <property type="project" value="InterPro"/>
</dbReference>
<dbReference type="AlphaFoldDB" id="A0AAV5M7Y5"/>
<keyword evidence="4" id="KW-0547">Nucleotide-binding</keyword>
<dbReference type="GO" id="GO:0005524">
    <property type="term" value="F:ATP binding"/>
    <property type="evidence" value="ECO:0007669"/>
    <property type="project" value="UniProtKB-KW"/>
</dbReference>
<dbReference type="InterPro" id="IPR057135">
    <property type="entry name" value="At4g27190-like_LRR"/>
</dbReference>
<keyword evidence="5" id="KW-0611">Plant defense</keyword>
<dbReference type="InterPro" id="IPR036388">
    <property type="entry name" value="WH-like_DNA-bd_sf"/>
</dbReference>
<dbReference type="FunFam" id="3.40.50.300:FF:001091">
    <property type="entry name" value="Probable disease resistance protein At1g61300"/>
    <property type="match status" value="1"/>
</dbReference>
<dbReference type="Pfam" id="PF00931">
    <property type="entry name" value="NB-ARC"/>
    <property type="match status" value="1"/>
</dbReference>
<dbReference type="PRINTS" id="PR00364">
    <property type="entry name" value="DISEASERSIST"/>
</dbReference>
<dbReference type="Pfam" id="PF23247">
    <property type="entry name" value="LRR_RPS2"/>
    <property type="match status" value="1"/>
</dbReference>
<dbReference type="InterPro" id="IPR042197">
    <property type="entry name" value="Apaf_helical"/>
</dbReference>
<evidence type="ECO:0000256" key="6">
    <source>
        <dbReference type="ARBA" id="ARBA00022840"/>
    </source>
</evidence>
<dbReference type="SUPFAM" id="SSF52058">
    <property type="entry name" value="L domain-like"/>
    <property type="match status" value="1"/>
</dbReference>
<keyword evidence="2" id="KW-0433">Leucine-rich repeat</keyword>
<evidence type="ECO:0000256" key="4">
    <source>
        <dbReference type="ARBA" id="ARBA00022741"/>
    </source>
</evidence>
<evidence type="ECO:0000256" key="5">
    <source>
        <dbReference type="ARBA" id="ARBA00022821"/>
    </source>
</evidence>
<dbReference type="Pfam" id="PF23559">
    <property type="entry name" value="WHD_DRP"/>
    <property type="match status" value="1"/>
</dbReference>
<comment type="similarity">
    <text evidence="1">Belongs to the disease resistance NB-LRR family.</text>
</comment>
<dbReference type="InterPro" id="IPR050905">
    <property type="entry name" value="Plant_NBS-LRR"/>
</dbReference>
<dbReference type="SMART" id="SM00382">
    <property type="entry name" value="AAA"/>
    <property type="match status" value="1"/>
</dbReference>
<name>A0AAV5M7Y5_9ROSI</name>
<comment type="caution">
    <text evidence="9">The sequence shown here is derived from an EMBL/GenBank/DDBJ whole genome shotgun (WGS) entry which is preliminary data.</text>
</comment>
<dbReference type="InterPro" id="IPR055414">
    <property type="entry name" value="LRR_R13L4/SHOC2-like"/>
</dbReference>
<keyword evidence="10" id="KW-1185">Reference proteome</keyword>
<sequence>MADIAGAIFSALSCICGTPTCNCMDQYRNFNDDVGELRRKLDSLTSQKQDIESRIQVAEARGGQMVRRQVQEWLKQVQDINVDVQAFLDKVQGVKWYKRACLDKLVCRKINVVKEMLEKGSFPEGLVTERAPAHGNIISTENLVGEISTKEEIWGYLMGDEFGMIGVCGIGGVGKTTIMKNLHNDLKRETRFEKVIWVTVSHPLNIFELQKKIADAMGERLLEHEEVMMRAAALMEIMRRVRFVLILDDVWERFSLRDVRLPEPTVQNGCKVIITSRSVEVCSYLDCKIVKVQPLSQKESLTLFLNKVGHDVLQISGLEKILKLIVNECAGLPLAIVVIAGSMKGVDDIKLWRNALTELQEGVKSVKGSDDEIFVRLRFSFDRLQSLKIQKCFLYCSLFPEDFEFPRKKLIEDWIDEGLIDEFGSRQAAYDSGHAILDSLQQNFLLEECVGSDRVKMHDVVRDMAIKSIGPEFGYMVKAGMKLTKVPDERRWGNDLKKVSLMVDDILKIPVGLSLKCPLLSTLTLSKNPNLSEIPSSFFEDMVGLKVLDLSWTGIEALPDSISNLSNLSALRLRYCWRLMYLPSLAELRVLKKLDLHGARIEVVPRGLELLVSLEYLDLFCRSLKEIPMGILPKLSSLQYLVVYLSSEITTRMNLEKVDRLSKLESLTCRMEGIQDFHYLVNKSKDFESLTAYDLQLTPDKRDFAEYGFNDEYQRRVLIFECEIGEECMVLPDKLENLWINDCTNMKNMRCSFNKTILLENATELRRCSIQDFKGIECMVELDSSSLSLCCSVLDKLEELKLQGLPNLSVLVKVEGVATPLHIFSNLKILIIGNCSGMRKLFPLELLQSLQNLEEIRVDHCKQMEEIIASSDSDDTSSDKFIFPKLKELKLSHLDQLKSICSAKGVLVCDSIEVIQIIKCPKLRRTPLQLPLLDNDQPSPPPCLRKIEIDDESKEWWESVVELDHPNAKNILQPFLKFRPWWMIFSQAKATSLVGTVKQKKIGLDSSTASSF</sequence>
<keyword evidence="7" id="KW-0175">Coiled coil</keyword>
<organism evidence="9 10">
    <name type="scientific">Rubroshorea leprosula</name>
    <dbReference type="NCBI Taxonomy" id="152421"/>
    <lineage>
        <taxon>Eukaryota</taxon>
        <taxon>Viridiplantae</taxon>
        <taxon>Streptophyta</taxon>
        <taxon>Embryophyta</taxon>
        <taxon>Tracheophyta</taxon>
        <taxon>Spermatophyta</taxon>
        <taxon>Magnoliopsida</taxon>
        <taxon>eudicotyledons</taxon>
        <taxon>Gunneridae</taxon>
        <taxon>Pentapetalae</taxon>
        <taxon>rosids</taxon>
        <taxon>malvids</taxon>
        <taxon>Malvales</taxon>
        <taxon>Dipterocarpaceae</taxon>
        <taxon>Rubroshorea</taxon>
    </lineage>
</organism>
<dbReference type="InterPro" id="IPR003593">
    <property type="entry name" value="AAA+_ATPase"/>
</dbReference>
<keyword evidence="3" id="KW-0677">Repeat</keyword>
<dbReference type="Gene3D" id="1.10.8.430">
    <property type="entry name" value="Helical domain of apoptotic protease-activating factors"/>
    <property type="match status" value="1"/>
</dbReference>
<dbReference type="EMBL" id="BPVZ01000185">
    <property type="protein sequence ID" value="GKV44722.1"/>
    <property type="molecule type" value="Genomic_DNA"/>
</dbReference>
<dbReference type="InterPro" id="IPR002182">
    <property type="entry name" value="NB-ARC"/>
</dbReference>
<evidence type="ECO:0000313" key="10">
    <source>
        <dbReference type="Proteomes" id="UP001054252"/>
    </source>
</evidence>
<evidence type="ECO:0000256" key="7">
    <source>
        <dbReference type="SAM" id="Coils"/>
    </source>
</evidence>
<dbReference type="PANTHER" id="PTHR33463:SF212">
    <property type="entry name" value="AND NB-ARC DOMAINS-CONTAINING DISEASE RESISTANCE PROTEIN, PUTATIVE-RELATED"/>
    <property type="match status" value="1"/>
</dbReference>